<dbReference type="SMART" id="SM00088">
    <property type="entry name" value="PINT"/>
    <property type="match status" value="1"/>
</dbReference>
<dbReference type="AlphaFoldDB" id="A0A3N4KK32"/>
<keyword evidence="6" id="KW-1185">Reference proteome</keyword>
<evidence type="ECO:0000313" key="5">
    <source>
        <dbReference type="EMBL" id="RPB10924.1"/>
    </source>
</evidence>
<dbReference type="Proteomes" id="UP000277580">
    <property type="component" value="Unassembled WGS sequence"/>
</dbReference>
<name>A0A3N4KK32_9PEZI</name>
<dbReference type="GO" id="GO:0000502">
    <property type="term" value="C:proteasome complex"/>
    <property type="evidence" value="ECO:0007669"/>
    <property type="project" value="UniProtKB-KW"/>
</dbReference>
<feature type="domain" description="PCI" evidence="4">
    <location>
        <begin position="217"/>
        <end position="386"/>
    </location>
</feature>
<dbReference type="InterPro" id="IPR040773">
    <property type="entry name" value="Rpn6_N"/>
</dbReference>
<organism evidence="5 6">
    <name type="scientific">Morchella conica CCBAS932</name>
    <dbReference type="NCBI Taxonomy" id="1392247"/>
    <lineage>
        <taxon>Eukaryota</taxon>
        <taxon>Fungi</taxon>
        <taxon>Dikarya</taxon>
        <taxon>Ascomycota</taxon>
        <taxon>Pezizomycotina</taxon>
        <taxon>Pezizomycetes</taxon>
        <taxon>Pezizales</taxon>
        <taxon>Morchellaceae</taxon>
        <taxon>Morchella</taxon>
    </lineage>
</organism>
<dbReference type="FunCoup" id="A0A3N4KK32">
    <property type="interactions" value="1163"/>
</dbReference>
<dbReference type="PANTHER" id="PTHR10678">
    <property type="entry name" value="26S PROTEASOME NON-ATPASE REGULATORY SUBUNIT 11/COP9 SIGNALOSOME COMPLEX SUBUNIT 2"/>
    <property type="match status" value="1"/>
</dbReference>
<dbReference type="SMART" id="SM00753">
    <property type="entry name" value="PAM"/>
    <property type="match status" value="1"/>
</dbReference>
<dbReference type="EMBL" id="ML119139">
    <property type="protein sequence ID" value="RPB10924.1"/>
    <property type="molecule type" value="Genomic_DNA"/>
</dbReference>
<accession>A0A3N4KK32</accession>
<evidence type="ECO:0000256" key="3">
    <source>
        <dbReference type="SAM" id="Coils"/>
    </source>
</evidence>
<evidence type="ECO:0000259" key="4">
    <source>
        <dbReference type="PROSITE" id="PS50250"/>
    </source>
</evidence>
<dbReference type="Pfam" id="PF01399">
    <property type="entry name" value="PCI"/>
    <property type="match status" value="1"/>
</dbReference>
<dbReference type="Pfam" id="PF18055">
    <property type="entry name" value="RPN6_N"/>
    <property type="match status" value="1"/>
</dbReference>
<dbReference type="InterPro" id="IPR050871">
    <property type="entry name" value="26S_Proteasome/COP9_Components"/>
</dbReference>
<dbReference type="STRING" id="1392247.A0A3N4KK32"/>
<protein>
    <submittedName>
        <fullName evidence="5">PCI-domain-containing protein</fullName>
    </submittedName>
</protein>
<evidence type="ECO:0000256" key="2">
    <source>
        <dbReference type="ARBA" id="ARBA00022942"/>
    </source>
</evidence>
<dbReference type="InterPro" id="IPR040780">
    <property type="entry name" value="Rpn6_C_helix"/>
</dbReference>
<reference evidence="5 6" key="1">
    <citation type="journal article" date="2018" name="Nat. Ecol. Evol.">
        <title>Pezizomycetes genomes reveal the molecular basis of ectomycorrhizal truffle lifestyle.</title>
        <authorList>
            <person name="Murat C."/>
            <person name="Payen T."/>
            <person name="Noel B."/>
            <person name="Kuo A."/>
            <person name="Morin E."/>
            <person name="Chen J."/>
            <person name="Kohler A."/>
            <person name="Krizsan K."/>
            <person name="Balestrini R."/>
            <person name="Da Silva C."/>
            <person name="Montanini B."/>
            <person name="Hainaut M."/>
            <person name="Levati E."/>
            <person name="Barry K.W."/>
            <person name="Belfiori B."/>
            <person name="Cichocki N."/>
            <person name="Clum A."/>
            <person name="Dockter R.B."/>
            <person name="Fauchery L."/>
            <person name="Guy J."/>
            <person name="Iotti M."/>
            <person name="Le Tacon F."/>
            <person name="Lindquist E.A."/>
            <person name="Lipzen A."/>
            <person name="Malagnac F."/>
            <person name="Mello A."/>
            <person name="Molinier V."/>
            <person name="Miyauchi S."/>
            <person name="Poulain J."/>
            <person name="Riccioni C."/>
            <person name="Rubini A."/>
            <person name="Sitrit Y."/>
            <person name="Splivallo R."/>
            <person name="Traeger S."/>
            <person name="Wang M."/>
            <person name="Zifcakova L."/>
            <person name="Wipf D."/>
            <person name="Zambonelli A."/>
            <person name="Paolocci F."/>
            <person name="Nowrousian M."/>
            <person name="Ottonello S."/>
            <person name="Baldrian P."/>
            <person name="Spatafora J.W."/>
            <person name="Henrissat B."/>
            <person name="Nagy L.G."/>
            <person name="Aury J.M."/>
            <person name="Wincker P."/>
            <person name="Grigoriev I.V."/>
            <person name="Bonfante P."/>
            <person name="Martin F.M."/>
        </authorList>
    </citation>
    <scope>NUCLEOTIDE SEQUENCE [LARGE SCALE GENOMIC DNA]</scope>
    <source>
        <strain evidence="5 6">CCBAS932</strain>
    </source>
</reference>
<dbReference type="InterPro" id="IPR036390">
    <property type="entry name" value="WH_DNA-bd_sf"/>
</dbReference>
<evidence type="ECO:0000256" key="1">
    <source>
        <dbReference type="ARBA" id="ARBA00007454"/>
    </source>
</evidence>
<dbReference type="Pfam" id="PF18503">
    <property type="entry name" value="RPN6_C_helix"/>
    <property type="match status" value="1"/>
</dbReference>
<dbReference type="PROSITE" id="PS50250">
    <property type="entry name" value="PCI"/>
    <property type="match status" value="1"/>
</dbReference>
<dbReference type="InParanoid" id="A0A3N4KK32"/>
<keyword evidence="2" id="KW-0647">Proteasome</keyword>
<feature type="coiled-coil region" evidence="3">
    <location>
        <begin position="137"/>
        <end position="164"/>
    </location>
</feature>
<dbReference type="Gene3D" id="1.25.40.570">
    <property type="match status" value="1"/>
</dbReference>
<evidence type="ECO:0000313" key="6">
    <source>
        <dbReference type="Proteomes" id="UP000277580"/>
    </source>
</evidence>
<gene>
    <name evidence="5" type="ORF">P167DRAFT_554256</name>
</gene>
<dbReference type="InterPro" id="IPR000717">
    <property type="entry name" value="PCI_dom"/>
</dbReference>
<proteinExistence type="inferred from homology"/>
<sequence>MGRLEDAQELAKTDLPKAEAIYKEILSTPPGMNDAALRDYELALMELGGLYRDKRRTPELAELIKTSRSVLSAFAKAKTAKIVRQLIDLFTTIPDTLDIQISVTKSCIEWAISERRSFLRQNLETRLIGLYLQKHSYTEAITLINSLLKELKRLDDKMVLVEVQLLESRAYHALRNIPKSRASLTSARTSANAVYCPPLMQAGLDMQSGILHAEDKDYNTAFSYFIEALDGYSTQDDSKKAIAALKYMLLSKIMLNLTDDVHQIMTGKLAIKYAGRDIEAMKAVARAHSNRSLAEFEQALADFKAELGSDPFIRSHFTALYDTLLEQNLVRVIEPFSRVEIEHVAKLVGLGTQQVEGKLSQMILDKVFSGVLDQGSGCLIVFDEVGRDKSYDAALETIKKLSDVVEVLYTNQASMLD</sequence>
<comment type="similarity">
    <text evidence="1">Belongs to the proteasome subunit S9 family.</text>
</comment>
<dbReference type="SUPFAM" id="SSF46785">
    <property type="entry name" value="Winged helix' DNA-binding domain"/>
    <property type="match status" value="1"/>
</dbReference>
<dbReference type="OrthoDB" id="1418352at2759"/>
<keyword evidence="3" id="KW-0175">Coiled coil</keyword>
<dbReference type="FunFam" id="1.25.40.570:FF:000010">
    <property type="entry name" value="26S proteasome regulatory subunit RPN6"/>
    <property type="match status" value="1"/>
</dbReference>